<dbReference type="OrthoDB" id="5497493at2"/>
<dbReference type="InterPro" id="IPR009078">
    <property type="entry name" value="Ferritin-like_SF"/>
</dbReference>
<sequence>MTSSRLRPLFARTLRASLASPLVLAGCGGADLTGYSAPACENGRLAVSGLSPTASTDFVQLRGLDPDSVAPDRPEYVVSTSGTACATATAPATCKSTLESLTSSTGFHTSCLDICNAYYVATTQGDEVKAHASLESLKSFLGPIDTTQEAVLLAFAEGYNLSCDRRDYGAVKANANGTFNVIATKGHACGPGTKIVQYVLEVSNSGEVKELADEVLVRGNPGCAVGRRPMGLREGGHVVCAQALGRHFAETAHLEAASILAFLRLREELALHGADESLRNAALASAMDEVLHTDVSTRLARRFGATPQRPDVEELPPRSLFAMALDNAVEGCTRETYGALVAHYQAMHAEDEEVRGTMARIAEDETRHAELSWDIERWAQTRLSDEERARLREARRQAISVLREEVSMPLDPELVTRAGLPTPEAAAVLLNSLEQELWA</sequence>
<dbReference type="AlphaFoldDB" id="A0A250I7V2"/>
<evidence type="ECO:0000313" key="2">
    <source>
        <dbReference type="EMBL" id="ATB27207.1"/>
    </source>
</evidence>
<protein>
    <submittedName>
        <fullName evidence="2">Ferritin</fullName>
    </submittedName>
</protein>
<dbReference type="PROSITE" id="PS51257">
    <property type="entry name" value="PROKAR_LIPOPROTEIN"/>
    <property type="match status" value="1"/>
</dbReference>
<dbReference type="KEGG" id="mbd:MEBOL_000645"/>
<dbReference type="SUPFAM" id="SSF47240">
    <property type="entry name" value="Ferritin-like"/>
    <property type="match status" value="1"/>
</dbReference>
<feature type="signal peptide" evidence="1">
    <location>
        <begin position="1"/>
        <end position="25"/>
    </location>
</feature>
<proteinExistence type="predicted"/>
<dbReference type="EMBL" id="CP022163">
    <property type="protein sequence ID" value="ATB27207.1"/>
    <property type="molecule type" value="Genomic_DNA"/>
</dbReference>
<gene>
    <name evidence="2" type="ORF">MEBOL_000645</name>
</gene>
<feature type="chain" id="PRO_5013146049" evidence="1">
    <location>
        <begin position="26"/>
        <end position="439"/>
    </location>
</feature>
<dbReference type="Proteomes" id="UP000217289">
    <property type="component" value="Chromosome"/>
</dbReference>
<keyword evidence="3" id="KW-1185">Reference proteome</keyword>
<dbReference type="CDD" id="cd00657">
    <property type="entry name" value="Ferritin_like"/>
    <property type="match status" value="1"/>
</dbReference>
<evidence type="ECO:0000256" key="1">
    <source>
        <dbReference type="SAM" id="SignalP"/>
    </source>
</evidence>
<organism evidence="2 3">
    <name type="scientific">Melittangium boletus DSM 14713</name>
    <dbReference type="NCBI Taxonomy" id="1294270"/>
    <lineage>
        <taxon>Bacteria</taxon>
        <taxon>Pseudomonadati</taxon>
        <taxon>Myxococcota</taxon>
        <taxon>Myxococcia</taxon>
        <taxon>Myxococcales</taxon>
        <taxon>Cystobacterineae</taxon>
        <taxon>Archangiaceae</taxon>
        <taxon>Melittangium</taxon>
    </lineage>
</organism>
<keyword evidence="1" id="KW-0732">Signal</keyword>
<accession>A0A250I7V2</accession>
<evidence type="ECO:0000313" key="3">
    <source>
        <dbReference type="Proteomes" id="UP000217289"/>
    </source>
</evidence>
<name>A0A250I7V2_9BACT</name>
<dbReference type="RefSeq" id="WP_095976041.1">
    <property type="nucleotide sequence ID" value="NZ_CP022163.1"/>
</dbReference>
<reference evidence="2 3" key="1">
    <citation type="submission" date="2017-06" db="EMBL/GenBank/DDBJ databases">
        <authorList>
            <person name="Kim H.J."/>
            <person name="Triplett B.A."/>
        </authorList>
    </citation>
    <scope>NUCLEOTIDE SEQUENCE [LARGE SCALE GENOMIC DNA]</scope>
    <source>
        <strain evidence="2 3">DSM 14713</strain>
    </source>
</reference>